<proteinExistence type="predicted"/>
<dbReference type="Pfam" id="PF01145">
    <property type="entry name" value="Band_7"/>
    <property type="match status" value="1"/>
</dbReference>
<accession>A0A348HG55</accession>
<evidence type="ECO:0000313" key="4">
    <source>
        <dbReference type="Proteomes" id="UP000267342"/>
    </source>
</evidence>
<dbReference type="GO" id="GO:0006508">
    <property type="term" value="P:proteolysis"/>
    <property type="evidence" value="ECO:0007669"/>
    <property type="project" value="UniProtKB-KW"/>
</dbReference>
<dbReference type="GO" id="GO:0016020">
    <property type="term" value="C:membrane"/>
    <property type="evidence" value="ECO:0007669"/>
    <property type="project" value="UniProtKB-SubCell"/>
</dbReference>
<sequence>MPSNKSLVLIALMAMLAWLASTSFFVVSEQQTGIQRRFERVVDGHLAPGLHVKLPIVDKVVLFDKRMQTSLLDGRTFVLSSGEEILGDLVATWQIDSPERYDSARKGDENKVAHELMQTVATQLTEQMSHLTLADLSTSRQDQALQAVRSVLDSRLHDTLGVTVTGVAFRRITLPDARVADVEQKMTAAWQHDATTATSDGQDMADQVRADAERRKAMLLATAHENAETARGATDAEIAARYNDAFTRNPTFFRFYQGLKTWREGMQHGNGVLVLGPEDDLIRWIKAGR</sequence>
<protein>
    <submittedName>
        <fullName evidence="3">Membrane protease subunits, stomatin/prohibitin</fullName>
    </submittedName>
</protein>
<comment type="subcellular location">
    <subcellularLocation>
        <location evidence="1">Membrane</location>
        <topology evidence="1">Single-pass membrane protein</topology>
    </subcellularLocation>
</comment>
<evidence type="ECO:0000259" key="2">
    <source>
        <dbReference type="SMART" id="SM00244"/>
    </source>
</evidence>
<dbReference type="Proteomes" id="UP000267342">
    <property type="component" value="Chromosome"/>
</dbReference>
<dbReference type="OrthoDB" id="9812991at2"/>
<evidence type="ECO:0000256" key="1">
    <source>
        <dbReference type="ARBA" id="ARBA00004167"/>
    </source>
</evidence>
<evidence type="ECO:0000313" key="3">
    <source>
        <dbReference type="EMBL" id="BBG30607.1"/>
    </source>
</evidence>
<dbReference type="Gene3D" id="3.30.479.30">
    <property type="entry name" value="Band 7 domain"/>
    <property type="match status" value="1"/>
</dbReference>
<organism evidence="3 4">
    <name type="scientific">Zymobacter palmae</name>
    <dbReference type="NCBI Taxonomy" id="33074"/>
    <lineage>
        <taxon>Bacteria</taxon>
        <taxon>Pseudomonadati</taxon>
        <taxon>Pseudomonadota</taxon>
        <taxon>Gammaproteobacteria</taxon>
        <taxon>Oceanospirillales</taxon>
        <taxon>Halomonadaceae</taxon>
        <taxon>Zymobacter group</taxon>
        <taxon>Zymobacter</taxon>
    </lineage>
</organism>
<dbReference type="SMART" id="SM00244">
    <property type="entry name" value="PHB"/>
    <property type="match status" value="1"/>
</dbReference>
<gene>
    <name evidence="3" type="ORF">ZBT109_1861</name>
</gene>
<dbReference type="AlphaFoldDB" id="A0A348HG55"/>
<name>A0A348HG55_9GAMM</name>
<feature type="domain" description="Band 7" evidence="2">
    <location>
        <begin position="22"/>
        <end position="186"/>
    </location>
</feature>
<dbReference type="STRING" id="1123510.GCA_000620025_01639"/>
<keyword evidence="4" id="KW-1185">Reference proteome</keyword>
<keyword evidence="3" id="KW-0378">Hydrolase</keyword>
<dbReference type="InterPro" id="IPR036013">
    <property type="entry name" value="Band_7/SPFH_dom_sf"/>
</dbReference>
<dbReference type="KEGG" id="zpl:ZBT109_1861"/>
<dbReference type="EMBL" id="AP018933">
    <property type="protein sequence ID" value="BBG30607.1"/>
    <property type="molecule type" value="Genomic_DNA"/>
</dbReference>
<dbReference type="RefSeq" id="WP_027704935.1">
    <property type="nucleotide sequence ID" value="NZ_AP018933.1"/>
</dbReference>
<dbReference type="InterPro" id="IPR001107">
    <property type="entry name" value="Band_7"/>
</dbReference>
<reference evidence="3 4" key="1">
    <citation type="submission" date="2018-09" db="EMBL/GenBank/DDBJ databases">
        <title>Zymobacter palmae IAM14233 (=T109) whole genome analysis.</title>
        <authorList>
            <person name="Yanase H."/>
        </authorList>
    </citation>
    <scope>NUCLEOTIDE SEQUENCE [LARGE SCALE GENOMIC DNA]</scope>
    <source>
        <strain evidence="3 4">IAM14233</strain>
    </source>
</reference>
<dbReference type="PANTHER" id="PTHR42911:SF1">
    <property type="entry name" value="MODULATOR OF FTSH PROTEASE HFLC"/>
    <property type="match status" value="1"/>
</dbReference>
<dbReference type="SUPFAM" id="SSF117892">
    <property type="entry name" value="Band 7/SPFH domain"/>
    <property type="match status" value="1"/>
</dbReference>
<keyword evidence="3" id="KW-0645">Protease</keyword>
<dbReference type="PANTHER" id="PTHR42911">
    <property type="entry name" value="MODULATOR OF FTSH PROTEASE HFLC"/>
    <property type="match status" value="1"/>
</dbReference>
<dbReference type="GO" id="GO:0008233">
    <property type="term" value="F:peptidase activity"/>
    <property type="evidence" value="ECO:0007669"/>
    <property type="project" value="UniProtKB-KW"/>
</dbReference>